<dbReference type="EMBL" id="CAVMJV010000035">
    <property type="protein sequence ID" value="CAK5078247.1"/>
    <property type="molecule type" value="Genomic_DNA"/>
</dbReference>
<keyword evidence="2" id="KW-1185">Reference proteome</keyword>
<name>A0ACB0ZIP3_MELEN</name>
<reference evidence="1" key="1">
    <citation type="submission" date="2023-11" db="EMBL/GenBank/DDBJ databases">
        <authorList>
            <person name="Poullet M."/>
        </authorList>
    </citation>
    <scope>NUCLEOTIDE SEQUENCE</scope>
    <source>
        <strain evidence="1">E1834</strain>
    </source>
</reference>
<proteinExistence type="predicted"/>
<protein>
    <submittedName>
        <fullName evidence="1">Uncharacterized protein</fullName>
    </submittedName>
</protein>
<evidence type="ECO:0000313" key="1">
    <source>
        <dbReference type="EMBL" id="CAK5078247.1"/>
    </source>
</evidence>
<gene>
    <name evidence="1" type="ORF">MENTE1834_LOCUS25292</name>
</gene>
<sequence>MRFSLFLLIRGALKANDYILTKDFIKLSVHSGTGGNGILRYNGIGGNGGSVFVRANDKVTFEEFCEQFEERPELKAEHGQHSKQTKLIGKNGKDSVSFFKRKYNLKNKLFLVVDVPLGVEIINQEHNKLLARCSGNKQRYLLARGGKGGCADNDYRGKIGEHLDVSIHVKLRPNIGLIGYPNAGKSTLLKSLIPSGPNIQIASYPFTTEKPQNSSKELRILQPLENTQKHSVKPFHVSLSIADLPGIVKGASQNLYNGLSCLKHLEYSEIILMVVDVHGFRLELNDKLITPLETIALLNREMEEYDRKMIRKPIVLLLNKIDVENGEEISQQLIEHFIGPAYNTSNWTKSLPQDIKPKFPINFKSVHAISAQNGQLGNLREIIGSIYSKLHPLNKQKFEEDELEEKRRRKIGNKKLL</sequence>
<organism evidence="1 2">
    <name type="scientific">Meloidogyne enterolobii</name>
    <name type="common">Root-knot nematode worm</name>
    <name type="synonym">Meloidogyne mayaguensis</name>
    <dbReference type="NCBI Taxonomy" id="390850"/>
    <lineage>
        <taxon>Eukaryota</taxon>
        <taxon>Metazoa</taxon>
        <taxon>Ecdysozoa</taxon>
        <taxon>Nematoda</taxon>
        <taxon>Chromadorea</taxon>
        <taxon>Rhabditida</taxon>
        <taxon>Tylenchina</taxon>
        <taxon>Tylenchomorpha</taxon>
        <taxon>Tylenchoidea</taxon>
        <taxon>Meloidogynidae</taxon>
        <taxon>Meloidogyninae</taxon>
        <taxon>Meloidogyne</taxon>
    </lineage>
</organism>
<evidence type="ECO:0000313" key="2">
    <source>
        <dbReference type="Proteomes" id="UP001497535"/>
    </source>
</evidence>
<dbReference type="Proteomes" id="UP001497535">
    <property type="component" value="Unassembled WGS sequence"/>
</dbReference>
<comment type="caution">
    <text evidence="1">The sequence shown here is derived from an EMBL/GenBank/DDBJ whole genome shotgun (WGS) entry which is preliminary data.</text>
</comment>
<accession>A0ACB0ZIP3</accession>